<evidence type="ECO:0000313" key="3">
    <source>
        <dbReference type="EMBL" id="CAD9940654.1"/>
    </source>
</evidence>
<accession>A0A7S2V7F9</accession>
<name>A0A7S2V7F9_9STRA</name>
<evidence type="ECO:0000256" key="1">
    <source>
        <dbReference type="SAM" id="Coils"/>
    </source>
</evidence>
<dbReference type="AlphaFoldDB" id="A0A7S2V7F9"/>
<keyword evidence="2" id="KW-0812">Transmembrane</keyword>
<dbReference type="EMBL" id="HBHT01001043">
    <property type="protein sequence ID" value="CAD9940654.1"/>
    <property type="molecule type" value="Transcribed_RNA"/>
</dbReference>
<protein>
    <submittedName>
        <fullName evidence="3">Uncharacterized protein</fullName>
    </submittedName>
</protein>
<organism evidence="3">
    <name type="scientific">Entomoneis paludosa</name>
    <dbReference type="NCBI Taxonomy" id="265537"/>
    <lineage>
        <taxon>Eukaryota</taxon>
        <taxon>Sar</taxon>
        <taxon>Stramenopiles</taxon>
        <taxon>Ochrophyta</taxon>
        <taxon>Bacillariophyta</taxon>
        <taxon>Bacillariophyceae</taxon>
        <taxon>Bacillariophycidae</taxon>
        <taxon>Entomoneidaceae</taxon>
        <taxon>Entomoneis</taxon>
    </lineage>
</organism>
<gene>
    <name evidence="3" type="ORF">APAL1065_LOCUS654</name>
</gene>
<feature type="transmembrane region" description="Helical" evidence="2">
    <location>
        <begin position="270"/>
        <end position="289"/>
    </location>
</feature>
<proteinExistence type="predicted"/>
<feature type="transmembrane region" description="Helical" evidence="2">
    <location>
        <begin position="296"/>
        <end position="318"/>
    </location>
</feature>
<feature type="coiled-coil region" evidence="1">
    <location>
        <begin position="9"/>
        <end position="119"/>
    </location>
</feature>
<evidence type="ECO:0000256" key="2">
    <source>
        <dbReference type="SAM" id="Phobius"/>
    </source>
</evidence>
<keyword evidence="1" id="KW-0175">Coiled coil</keyword>
<keyword evidence="2" id="KW-0472">Membrane</keyword>
<sequence>MQQSNSEQVALLDETVAQLQKDIVQLKKDHQAQLKELEVATRQQVKAEHDKTVLELEKQHVAKQERVQKAKEMAEKEHAETRGKLKGIESNAQQMQKQVQQLQRQLTQAQQQAEYWQGAFEGRSLVNVTHWMHDAQTWMAHSRSSTRKGWETTQTRLVQHPYYVQACQTVEPYQQQVQNWYVKHAQPHVTPVWNQMQQAYQQYVAPPLQQGQKQVANMVTDVRDYLGGLLQSVVKDIHRSCPQWKKQWKQGPEFVVTNLDALCREPQAHVVRILSIVGLVWAFVFRHFLYKSLVRLVTVLWVVTYKFWVGALYCLWYISPIRVLFVVIPRLLFSWLGPTTTKEISAEKITNTAAQGTKKNAQ</sequence>
<keyword evidence="2" id="KW-1133">Transmembrane helix</keyword>
<reference evidence="3" key="1">
    <citation type="submission" date="2021-01" db="EMBL/GenBank/DDBJ databases">
        <authorList>
            <person name="Corre E."/>
            <person name="Pelletier E."/>
            <person name="Niang G."/>
            <person name="Scheremetjew M."/>
            <person name="Finn R."/>
            <person name="Kale V."/>
            <person name="Holt S."/>
            <person name="Cochrane G."/>
            <person name="Meng A."/>
            <person name="Brown T."/>
            <person name="Cohen L."/>
        </authorList>
    </citation>
    <scope>NUCLEOTIDE SEQUENCE</scope>
    <source>
        <strain evidence="3">CCMP125</strain>
    </source>
</reference>